<sequence>MGTLQKAKEPFRFYTQTHIPELTGLKASNLQELLDLIKTVPGSVIYHHTHSFLQQHQYLSPEPPNDFAYWINGVLGDEVLGEDLFSIDTIQYTTIRELRNEIIRTIENYIAKHPKSLQRFATSGEAFHFVKSISFVFQTPYTASDLKEFQAVLQRITLDSIYFHMFEARLRIGVGTNDFSHWLEHSLSESKLANKIASLDPYTHTMENLRFALVKLTEKRIVELSLEEFPARVTLQNP</sequence>
<dbReference type="Proteomes" id="UP000032309">
    <property type="component" value="Unassembled WGS sequence"/>
</dbReference>
<evidence type="ECO:0000313" key="2">
    <source>
        <dbReference type="Proteomes" id="UP000032309"/>
    </source>
</evidence>
<organism evidence="1 2">
    <name type="scientific">Candidatus Brocadia sinica JPN1</name>
    <dbReference type="NCBI Taxonomy" id="1197129"/>
    <lineage>
        <taxon>Bacteria</taxon>
        <taxon>Pseudomonadati</taxon>
        <taxon>Planctomycetota</taxon>
        <taxon>Candidatus Brocadiia</taxon>
        <taxon>Candidatus Brocadiales</taxon>
        <taxon>Candidatus Brocadiaceae</taxon>
        <taxon>Candidatus Brocadia</taxon>
    </lineage>
</organism>
<keyword evidence="2" id="KW-1185">Reference proteome</keyword>
<dbReference type="RefSeq" id="WP_052561331.1">
    <property type="nucleotide sequence ID" value="NZ_BAFN01000001.1"/>
</dbReference>
<accession>A0ABQ0JS72</accession>
<name>A0ABQ0JS72_9BACT</name>
<comment type="caution">
    <text evidence="1">The sequence shown here is derived from an EMBL/GenBank/DDBJ whole genome shotgun (WGS) entry which is preliminary data.</text>
</comment>
<evidence type="ECO:0000313" key="1">
    <source>
        <dbReference type="EMBL" id="GAN31583.1"/>
    </source>
</evidence>
<dbReference type="Pfam" id="PF19027">
    <property type="entry name" value="DUF5752"/>
    <property type="match status" value="1"/>
</dbReference>
<dbReference type="EMBL" id="BAFN01000001">
    <property type="protein sequence ID" value="GAN31583.1"/>
    <property type="molecule type" value="Genomic_DNA"/>
</dbReference>
<proteinExistence type="predicted"/>
<gene>
    <name evidence="1" type="ORF">BROSI_A0084</name>
</gene>
<protein>
    <submittedName>
        <fullName evidence="1">Uncharacterized protein</fullName>
    </submittedName>
</protein>
<dbReference type="InterPro" id="IPR044036">
    <property type="entry name" value="DUF5752"/>
</dbReference>
<reference evidence="2" key="1">
    <citation type="journal article" date="2015" name="Genome Announc.">
        <title>Draft Genome Sequence of an Anaerobic Ammonium-Oxidizing Bacterium, "Candidatus Brocadia sinica".</title>
        <authorList>
            <person name="Oshiki M."/>
            <person name="Shinyako-Hata K."/>
            <person name="Satoh H."/>
            <person name="Okabe S."/>
        </authorList>
    </citation>
    <scope>NUCLEOTIDE SEQUENCE [LARGE SCALE GENOMIC DNA]</scope>
    <source>
        <strain evidence="2">JPN1</strain>
    </source>
</reference>